<accession>A0A291LVV1</accession>
<dbReference type="OrthoDB" id="7772846at2"/>
<dbReference type="RefSeq" id="WP_097372303.1">
    <property type="nucleotide sequence ID" value="NZ_CP021404.1"/>
</dbReference>
<sequence>MSDAATPTLTKTRILHGTWEGVLRAPGLTDTPTLEVMHLDTPLDAPQITPVEPGTWHVAVAIPAQVLADGVQTFVIRDRETGAKLASFAIVTGQPLEDDLRAEISLLRAELDMLKGAFRRHCRNTGD</sequence>
<name>A0A291LVV1_9RHOB</name>
<evidence type="ECO:0000313" key="2">
    <source>
        <dbReference type="Proteomes" id="UP000219050"/>
    </source>
</evidence>
<dbReference type="AlphaFoldDB" id="A0A291LVV1"/>
<reference evidence="1 2" key="1">
    <citation type="submission" date="2017-05" db="EMBL/GenBank/DDBJ databases">
        <title>Comparative genomic and metabolic analysis of manganese-oxidizing mechanisms in Celeribater manganoxidans DY25T: its adaption to the environment of polymetallic nodule.</title>
        <authorList>
            <person name="Wang X."/>
        </authorList>
    </citation>
    <scope>NUCLEOTIDE SEQUENCE [LARGE SCALE GENOMIC DNA]</scope>
    <source>
        <strain evidence="1 2">DY25</strain>
    </source>
</reference>
<proteinExistence type="predicted"/>
<protein>
    <submittedName>
        <fullName evidence="1">Uncharacterized protein</fullName>
    </submittedName>
</protein>
<gene>
    <name evidence="1" type="ORF">CBW24_00390</name>
</gene>
<organism evidence="1 2">
    <name type="scientific">Pacificitalea manganoxidans</name>
    <dbReference type="NCBI Taxonomy" id="1411902"/>
    <lineage>
        <taxon>Bacteria</taxon>
        <taxon>Pseudomonadati</taxon>
        <taxon>Pseudomonadota</taxon>
        <taxon>Alphaproteobacteria</taxon>
        <taxon>Rhodobacterales</taxon>
        <taxon>Paracoccaceae</taxon>
        <taxon>Pacificitalea</taxon>
    </lineage>
</organism>
<evidence type="ECO:0000313" key="1">
    <source>
        <dbReference type="EMBL" id="ATI40618.1"/>
    </source>
</evidence>
<dbReference type="EMBL" id="CP021404">
    <property type="protein sequence ID" value="ATI40618.1"/>
    <property type="molecule type" value="Genomic_DNA"/>
</dbReference>
<dbReference type="Proteomes" id="UP000219050">
    <property type="component" value="Chromosome"/>
</dbReference>
<keyword evidence="2" id="KW-1185">Reference proteome</keyword>
<dbReference type="KEGG" id="cmag:CBW24_00390"/>